<evidence type="ECO:0000313" key="3">
    <source>
        <dbReference type="EMBL" id="PQM49192.1"/>
    </source>
</evidence>
<dbReference type="Proteomes" id="UP000179734">
    <property type="component" value="Unassembled WGS sequence"/>
</dbReference>
<proteinExistence type="predicted"/>
<dbReference type="Proteomes" id="UP000238296">
    <property type="component" value="Unassembled WGS sequence"/>
</dbReference>
<evidence type="ECO:0000313" key="4">
    <source>
        <dbReference type="Proteomes" id="UP000179734"/>
    </source>
</evidence>
<dbReference type="EMBL" id="PPEA01000090">
    <property type="protein sequence ID" value="PQM49192.1"/>
    <property type="molecule type" value="Genomic_DNA"/>
</dbReference>
<name>A0A1S1NGU1_9MYCO</name>
<keyword evidence="4" id="KW-1185">Reference proteome</keyword>
<evidence type="ECO:0000256" key="1">
    <source>
        <dbReference type="SAM" id="SignalP"/>
    </source>
</evidence>
<dbReference type="SUPFAM" id="SSF69318">
    <property type="entry name" value="Integrin alpha N-terminal domain"/>
    <property type="match status" value="1"/>
</dbReference>
<reference evidence="2 4" key="1">
    <citation type="submission" date="2016-10" db="EMBL/GenBank/DDBJ databases">
        <title>Genome sequence of Mycobacterium talmonii.</title>
        <authorList>
            <person name="Greninger A.L."/>
            <person name="Elliott B."/>
            <person name="Vasireddy S."/>
            <person name="Vasireddy R."/>
        </authorList>
    </citation>
    <scope>NUCLEOTIDE SEQUENCE [LARGE SCALE GENOMIC DNA]</scope>
    <source>
        <strain evidence="2">MO-5499</strain>
        <strain evidence="4">NE-TNMC-100812</strain>
    </source>
</reference>
<reference evidence="3" key="3">
    <citation type="submission" date="2018-01" db="EMBL/GenBank/DDBJ databases">
        <authorList>
            <person name="Gaut B.S."/>
            <person name="Morton B.R."/>
            <person name="Clegg M.T."/>
            <person name="Duvall M.R."/>
        </authorList>
    </citation>
    <scope>NUCLEOTIDE SEQUENCE</scope>
    <source>
        <strain evidence="3">ATCC BAA-2683</strain>
    </source>
</reference>
<dbReference type="InterPro" id="IPR028994">
    <property type="entry name" value="Integrin_alpha_N"/>
</dbReference>
<organism evidence="2 4">
    <name type="scientific">Mycobacterium talmoniae</name>
    <dbReference type="NCBI Taxonomy" id="1858794"/>
    <lineage>
        <taxon>Bacteria</taxon>
        <taxon>Bacillati</taxon>
        <taxon>Actinomycetota</taxon>
        <taxon>Actinomycetes</taxon>
        <taxon>Mycobacteriales</taxon>
        <taxon>Mycobacteriaceae</taxon>
        <taxon>Mycobacterium</taxon>
    </lineage>
</organism>
<keyword evidence="1" id="KW-0732">Signal</keyword>
<comment type="caution">
    <text evidence="2">The sequence shown here is derived from an EMBL/GenBank/DDBJ whole genome shotgun (WGS) entry which is preliminary data.</text>
</comment>
<accession>A0A1S1NGU1</accession>
<dbReference type="RefSeq" id="WP_071027904.1">
    <property type="nucleotide sequence ID" value="NZ_MLQM01000097.1"/>
</dbReference>
<feature type="chain" id="PRO_5036025239" description="Alpha integrin" evidence="1">
    <location>
        <begin position="37"/>
        <end position="269"/>
    </location>
</feature>
<protein>
    <recommendedName>
        <fullName evidence="6">Alpha integrin</fullName>
    </recommendedName>
</protein>
<evidence type="ECO:0000313" key="5">
    <source>
        <dbReference type="Proteomes" id="UP000238296"/>
    </source>
</evidence>
<reference evidence="3 5" key="2">
    <citation type="journal article" date="2017" name="Int. J. Syst. Evol. Microbiol.">
        <title>Mycobacterium talmoniae sp. nov., a slowly growing mycobacterium isolated from human respiratory samples.</title>
        <authorList>
            <person name="Davidson R.M."/>
            <person name="DeGroote M.A."/>
            <person name="Marola J.L."/>
            <person name="Buss S."/>
            <person name="Jones V."/>
            <person name="McNeil M.R."/>
            <person name="Freifeld A.G."/>
            <person name="Elaine Epperson L."/>
            <person name="Hasan N.A."/>
            <person name="Jackson M."/>
            <person name="Iwen P.C."/>
            <person name="Salfinger M."/>
            <person name="Strong M."/>
        </authorList>
    </citation>
    <scope>NUCLEOTIDE SEQUENCE [LARGE SCALE GENOMIC DNA]</scope>
    <source>
        <strain evidence="3 5">ATCC BAA-2683</strain>
    </source>
</reference>
<dbReference type="AlphaFoldDB" id="A0A1S1NGU1"/>
<feature type="signal peptide" evidence="1">
    <location>
        <begin position="1"/>
        <end position="36"/>
    </location>
</feature>
<sequence>MRPADRPLARNPVRPVLALVTAAISAAGALSPTATADFALPACPRSATVINPESVLPHQDCRLHSGDGLNFDITHWSADAGQPPQAVKVVVTDGTGETVQTINEMLEPSSPSPVGLQDLDGDGRDELVVPLARHSFNGSPNTRFAVWRADGDRQHLERTQMVGQAVYPSGDGYVVSNGGALSSRDLTFYLPTGAGFTLVVVLTMEAEQVDADSHRVLTVSCRAHQEDGLHAIDMDVYQAEDTFCASPAANAIWPGAERVTIRPWPRWGQ</sequence>
<dbReference type="EMBL" id="MLQM01000097">
    <property type="protein sequence ID" value="OHV01581.1"/>
    <property type="molecule type" value="Genomic_DNA"/>
</dbReference>
<evidence type="ECO:0000313" key="2">
    <source>
        <dbReference type="EMBL" id="OHV01581.1"/>
    </source>
</evidence>
<gene>
    <name evidence="2" type="ORF">BKN37_16860</name>
    <name evidence="3" type="ORF">C1Y40_00583</name>
</gene>
<evidence type="ECO:0008006" key="6">
    <source>
        <dbReference type="Google" id="ProtNLM"/>
    </source>
</evidence>